<comment type="caution">
    <text evidence="8">The sequence shown here is derived from an EMBL/GenBank/DDBJ whole genome shotgun (WGS) entry which is preliminary data.</text>
</comment>
<gene>
    <name evidence="8" type="ORF">J2S36_001190</name>
</gene>
<keyword evidence="2" id="KW-0964">Secreted</keyword>
<evidence type="ECO:0000259" key="7">
    <source>
        <dbReference type="Pfam" id="PF20674"/>
    </source>
</evidence>
<dbReference type="Proteomes" id="UP001266099">
    <property type="component" value="Unassembled WGS sequence"/>
</dbReference>
<evidence type="ECO:0000256" key="3">
    <source>
        <dbReference type="ARBA" id="ARBA00022729"/>
    </source>
</evidence>
<feature type="domain" description="SpaA-like prealbumin fold" evidence="7">
    <location>
        <begin position="682"/>
        <end position="809"/>
    </location>
</feature>
<proteinExistence type="inferred from homology"/>
<organism evidence="8 9">
    <name type="scientific">Arcanobacterium hippocoleae</name>
    <dbReference type="NCBI Taxonomy" id="149017"/>
    <lineage>
        <taxon>Bacteria</taxon>
        <taxon>Bacillati</taxon>
        <taxon>Actinomycetota</taxon>
        <taxon>Actinomycetes</taxon>
        <taxon>Actinomycetales</taxon>
        <taxon>Actinomycetaceae</taxon>
        <taxon>Arcanobacterium</taxon>
    </lineage>
</organism>
<name>A0ABU1T2P0_9ACTO</name>
<accession>A0ABU1T2P0</accession>
<keyword evidence="5" id="KW-0812">Transmembrane</keyword>
<dbReference type="Gene3D" id="2.60.40.10">
    <property type="entry name" value="Immunoglobulins"/>
    <property type="match status" value="4"/>
</dbReference>
<feature type="compositionally biased region" description="Basic and acidic residues" evidence="4">
    <location>
        <begin position="1527"/>
        <end position="1536"/>
    </location>
</feature>
<evidence type="ECO:0000256" key="5">
    <source>
        <dbReference type="SAM" id="Phobius"/>
    </source>
</evidence>
<evidence type="ECO:0000256" key="1">
    <source>
        <dbReference type="ARBA" id="ARBA00007257"/>
    </source>
</evidence>
<feature type="domain" description="SpaA-like prealbumin fold" evidence="6">
    <location>
        <begin position="816"/>
        <end position="910"/>
    </location>
</feature>
<keyword evidence="3" id="KW-0732">Signal</keyword>
<dbReference type="Pfam" id="PF17802">
    <property type="entry name" value="SpaA"/>
    <property type="match status" value="2"/>
</dbReference>
<evidence type="ECO:0008006" key="10">
    <source>
        <dbReference type="Google" id="ProtNLM"/>
    </source>
</evidence>
<evidence type="ECO:0000256" key="2">
    <source>
        <dbReference type="ARBA" id="ARBA00022525"/>
    </source>
</evidence>
<feature type="region of interest" description="Disordered" evidence="4">
    <location>
        <begin position="1516"/>
        <end position="1536"/>
    </location>
</feature>
<sequence length="1536" mass="166358">MGSFRDGVWMKVLHRGCGRSEQVRKAAHRFVILRSLMAATLTFGVLFTSPAERIYAISQPVAAANFQSSSVNTLQTFKSEPAAANQSQPAGQPAAEAAVAEAAAEAPAALPPATESPLATANVLKNNAAETASANTAQPKVRKRRSTALAEIIYFPNPDVLDSLPGYACPPVNPATSTNMSYSNCRCEVPQVDSEREQSGNFAYVLTTQALYKVGLNYNGTVNSKYHLVGYLPYSEYVSPGATGKHDALGINRRTNEVFFAHRSGEGNNIGGANQAVAFYHYDLDELPADKDNLGTYFLQHPQPKFFVENLGVEIDAATVDPSGNYIFGGVNRVADEANARSRGYSAGNEYNTFNFKLFSYNPKTRQVSYLGDIEERAEAVDPNDSYSVRDKHFDLTFDAGGNLYLLSGSSAKKFPGAQLEDQRFMSEYAGGSENTTYDKLYHNTVRMRRVNAADYDTALRNGVSLAQSGYVTNFKNQWTIAAGHARYNENPDIASVFAKPFANLPIDPETGLIRFDSFQNPGDPNAGKIDRDSHPKWTLRGSAANRKEIDSVYVRGFFMGKIIDESKAAGMVLDSSGNLIVSTHDGLGKSVYGGAQENSNSIGVRAFSALTGQRINNGALSFNTSRGPSGVSAGMCDPFNWGGKNAPEPKSNYYRDIFPVLIGDYHQTDMDYGGSLAPVARVKKIIAGERAHTQDQFTVTMKFAGVHNFAQYHMESTHTQGTASESPYSRDLLVTPGNTLIIEEKGTRNGKQFTWANWSQYTSTLKCTHAKGNVNVPALAETVGDKRTWKFQVPENISGIMECQVKNTTEPELQGSITLIKKGENNQPLANAGFTLYRDEDQNGEFSAGDVRISAELLTSDAGIITWNDLQLGAYVAVETKVPAEYRVPTNNNFPVILAKSGTTAHAQIEVQNQRKPPIGNTPGDPAQVCLLTEKTPTYTLTVTNKAKGTDSVLANSVFSLFVDKNADGKVNSGERALLDAQGDTHVTNTAGKTSWQKLPAGDYILQQISAKGHHQAANQAVKITDRNVAIDVLSEPAAQLAKPTNVPEIEVRFHAMSMDAREMLKQYEENKYEGMSTASATKSGINITGLNSRLTNPRAAVPGTTWRITSYDEDKQFKCNGRNVYSCTIRADQQAVGGRAANMAKFWIEPGSYTFTLLNAPGGYANFSSSIRLPNYNYRNSNWAYAWAYLPGGSFNPPAPYVEPKPSTPEPPNWNQPFTVRAVINDVNDATLALPGAQVQLRSKSRNVSVQTAVVNKDGWAEFANVSAGAYTVVQTKAAPGYVLPAERTIGTIADTTAADNRDGVKDGYIYVGTTNTQMNSICWAKYAQEDQAAIEKTYPAVSDFPTNGMKRGLLKGSEWEISRSDGEAFTYALGIGTDGKLDAGARNASTHKLVVVDTPNAAGEKVNPAVDQIATAGIMGLKIEPGDYVITETRAPLGFALPKDPRTKVRVPADNNGYARVFDPRVDIQAPPLPFTGGIAADIFAALGLAVLAIAGTAEIVRRRKAAAFASAGRTHGAELAPQPERRWLKARK</sequence>
<evidence type="ECO:0000313" key="8">
    <source>
        <dbReference type="EMBL" id="MDR6939647.1"/>
    </source>
</evidence>
<protein>
    <recommendedName>
        <fullName evidence="10">Cna protein B-type domain protein</fullName>
    </recommendedName>
</protein>
<keyword evidence="9" id="KW-1185">Reference proteome</keyword>
<dbReference type="EMBL" id="JAVDUJ010000001">
    <property type="protein sequence ID" value="MDR6939647.1"/>
    <property type="molecule type" value="Genomic_DNA"/>
</dbReference>
<evidence type="ECO:0000259" key="6">
    <source>
        <dbReference type="Pfam" id="PF17802"/>
    </source>
</evidence>
<dbReference type="SUPFAM" id="SSF49478">
    <property type="entry name" value="Cna protein B-type domain"/>
    <property type="match status" value="1"/>
</dbReference>
<dbReference type="InterPro" id="IPR048834">
    <property type="entry name" value="SpaA_pre-album"/>
</dbReference>
<feature type="transmembrane region" description="Helical" evidence="5">
    <location>
        <begin position="1476"/>
        <end position="1498"/>
    </location>
</feature>
<feature type="domain" description="SpaA-like prealbumin fold" evidence="6">
    <location>
        <begin position="1226"/>
        <end position="1294"/>
    </location>
</feature>
<keyword evidence="5" id="KW-0472">Membrane</keyword>
<dbReference type="InterPro" id="IPR041033">
    <property type="entry name" value="SpaA_PFL_dom_1"/>
</dbReference>
<reference evidence="8 9" key="1">
    <citation type="submission" date="2023-07" db="EMBL/GenBank/DDBJ databases">
        <title>Sequencing the genomes of 1000 actinobacteria strains.</title>
        <authorList>
            <person name="Klenk H.-P."/>
        </authorList>
    </citation>
    <scope>NUCLEOTIDE SEQUENCE [LARGE SCALE GENOMIC DNA]</scope>
    <source>
        <strain evidence="8 9">DSM 15539</strain>
    </source>
</reference>
<dbReference type="PANTHER" id="PTHR36108:SF13">
    <property type="entry name" value="COLOSSIN-B-RELATED"/>
    <property type="match status" value="1"/>
</dbReference>
<evidence type="ECO:0000313" key="9">
    <source>
        <dbReference type="Proteomes" id="UP001266099"/>
    </source>
</evidence>
<dbReference type="Pfam" id="PF20674">
    <property type="entry name" value="SpaA_3"/>
    <property type="match status" value="1"/>
</dbReference>
<dbReference type="RefSeq" id="WP_309956481.1">
    <property type="nucleotide sequence ID" value="NZ_JAVDUJ010000001.1"/>
</dbReference>
<evidence type="ECO:0000256" key="4">
    <source>
        <dbReference type="SAM" id="MobiDB-lite"/>
    </source>
</evidence>
<comment type="similarity">
    <text evidence="1">Belongs to the serine-aspartate repeat-containing protein (SDr) family.</text>
</comment>
<dbReference type="InterPro" id="IPR013783">
    <property type="entry name" value="Ig-like_fold"/>
</dbReference>
<dbReference type="PANTHER" id="PTHR36108">
    <property type="entry name" value="COLOSSIN-B-RELATED"/>
    <property type="match status" value="1"/>
</dbReference>
<keyword evidence="5" id="KW-1133">Transmembrane helix</keyword>